<organism evidence="1 2">
    <name type="scientific">Alligator mississippiensis</name>
    <name type="common">American alligator</name>
    <dbReference type="NCBI Taxonomy" id="8496"/>
    <lineage>
        <taxon>Eukaryota</taxon>
        <taxon>Metazoa</taxon>
        <taxon>Chordata</taxon>
        <taxon>Craniata</taxon>
        <taxon>Vertebrata</taxon>
        <taxon>Euteleostomi</taxon>
        <taxon>Archelosauria</taxon>
        <taxon>Archosauria</taxon>
        <taxon>Crocodylia</taxon>
        <taxon>Alligatoridae</taxon>
        <taxon>Alligatorinae</taxon>
        <taxon>Alligator</taxon>
    </lineage>
</organism>
<protein>
    <submittedName>
        <fullName evidence="1">Uncharacterized protein</fullName>
    </submittedName>
</protein>
<dbReference type="Proteomes" id="UP000050525">
    <property type="component" value="Unassembled WGS sequence"/>
</dbReference>
<evidence type="ECO:0000313" key="1">
    <source>
        <dbReference type="EMBL" id="KYO38287.1"/>
    </source>
</evidence>
<dbReference type="EMBL" id="AKHW03002524">
    <property type="protein sequence ID" value="KYO38287.1"/>
    <property type="molecule type" value="Genomic_DNA"/>
</dbReference>
<comment type="caution">
    <text evidence="1">The sequence shown here is derived from an EMBL/GenBank/DDBJ whole genome shotgun (WGS) entry which is preliminary data.</text>
</comment>
<name>A0A151NN82_ALLMI</name>
<keyword evidence="2" id="KW-1185">Reference proteome</keyword>
<dbReference type="AlphaFoldDB" id="A0A151NN82"/>
<evidence type="ECO:0000313" key="2">
    <source>
        <dbReference type="Proteomes" id="UP000050525"/>
    </source>
</evidence>
<sequence>MMEISIINSSLPCTAPGLEGARRGTKEDLLLFKRKLSAQLVKKELKNLDCFSALELDKGYTGVQYSVL</sequence>
<proteinExistence type="predicted"/>
<gene>
    <name evidence="1" type="ORF">Y1Q_0015553</name>
</gene>
<reference evidence="1 2" key="1">
    <citation type="journal article" date="2012" name="Genome Biol.">
        <title>Sequencing three crocodilian genomes to illuminate the evolution of archosaurs and amniotes.</title>
        <authorList>
            <person name="St John J.A."/>
            <person name="Braun E.L."/>
            <person name="Isberg S.R."/>
            <person name="Miles L.G."/>
            <person name="Chong A.Y."/>
            <person name="Gongora J."/>
            <person name="Dalzell P."/>
            <person name="Moran C."/>
            <person name="Bed'hom B."/>
            <person name="Abzhanov A."/>
            <person name="Burgess S.C."/>
            <person name="Cooksey A.M."/>
            <person name="Castoe T.A."/>
            <person name="Crawford N.G."/>
            <person name="Densmore L.D."/>
            <person name="Drew J.C."/>
            <person name="Edwards S.V."/>
            <person name="Faircloth B.C."/>
            <person name="Fujita M.K."/>
            <person name="Greenwold M.J."/>
            <person name="Hoffmann F.G."/>
            <person name="Howard J.M."/>
            <person name="Iguchi T."/>
            <person name="Janes D.E."/>
            <person name="Khan S.Y."/>
            <person name="Kohno S."/>
            <person name="de Koning A.J."/>
            <person name="Lance S.L."/>
            <person name="McCarthy F.M."/>
            <person name="McCormack J.E."/>
            <person name="Merchant M.E."/>
            <person name="Peterson D.G."/>
            <person name="Pollock D.D."/>
            <person name="Pourmand N."/>
            <person name="Raney B.J."/>
            <person name="Roessler K.A."/>
            <person name="Sanford J.R."/>
            <person name="Sawyer R.H."/>
            <person name="Schmidt C.J."/>
            <person name="Triplett E.W."/>
            <person name="Tuberville T.D."/>
            <person name="Venegas-Anaya M."/>
            <person name="Howard J.T."/>
            <person name="Jarvis E.D."/>
            <person name="Guillette L.J.Jr."/>
            <person name="Glenn T.C."/>
            <person name="Green R.E."/>
            <person name="Ray D.A."/>
        </authorList>
    </citation>
    <scope>NUCLEOTIDE SEQUENCE [LARGE SCALE GENOMIC DNA]</scope>
    <source>
        <strain evidence="1">KSC_2009_1</strain>
    </source>
</reference>
<accession>A0A151NN82</accession>